<feature type="domain" description="RNA polymerase sigma-70 region 2" evidence="5">
    <location>
        <begin position="30"/>
        <end position="94"/>
    </location>
</feature>
<dbReference type="InterPro" id="IPR036388">
    <property type="entry name" value="WH-like_DNA-bd_sf"/>
</dbReference>
<evidence type="ECO:0000259" key="6">
    <source>
        <dbReference type="Pfam" id="PF08281"/>
    </source>
</evidence>
<dbReference type="InterPro" id="IPR013249">
    <property type="entry name" value="RNA_pol_sigma70_r4_t2"/>
</dbReference>
<dbReference type="InterPro" id="IPR039425">
    <property type="entry name" value="RNA_pol_sigma-70-like"/>
</dbReference>
<dbReference type="InterPro" id="IPR013325">
    <property type="entry name" value="RNA_pol_sigma_r2"/>
</dbReference>
<dbReference type="Gene3D" id="1.10.1740.10">
    <property type="match status" value="1"/>
</dbReference>
<dbReference type="Proteomes" id="UP001501469">
    <property type="component" value="Unassembled WGS sequence"/>
</dbReference>
<evidence type="ECO:0000259" key="5">
    <source>
        <dbReference type="Pfam" id="PF04542"/>
    </source>
</evidence>
<dbReference type="PANTHER" id="PTHR43133:SF62">
    <property type="entry name" value="RNA POLYMERASE SIGMA FACTOR SIGZ"/>
    <property type="match status" value="1"/>
</dbReference>
<comment type="caution">
    <text evidence="7">The sequence shown here is derived from an EMBL/GenBank/DDBJ whole genome shotgun (WGS) entry which is preliminary data.</text>
</comment>
<comment type="similarity">
    <text evidence="1">Belongs to the sigma-70 factor family. ECF subfamily.</text>
</comment>
<evidence type="ECO:0000256" key="4">
    <source>
        <dbReference type="ARBA" id="ARBA00023163"/>
    </source>
</evidence>
<dbReference type="Pfam" id="PF04542">
    <property type="entry name" value="Sigma70_r2"/>
    <property type="match status" value="1"/>
</dbReference>
<dbReference type="InterPro" id="IPR014284">
    <property type="entry name" value="RNA_pol_sigma-70_dom"/>
</dbReference>
<evidence type="ECO:0000256" key="2">
    <source>
        <dbReference type="ARBA" id="ARBA00023015"/>
    </source>
</evidence>
<protein>
    <submittedName>
        <fullName evidence="7">Sigma-70 family RNA polymerase sigma factor</fullName>
    </submittedName>
</protein>
<evidence type="ECO:0000256" key="1">
    <source>
        <dbReference type="ARBA" id="ARBA00010641"/>
    </source>
</evidence>
<dbReference type="SUPFAM" id="SSF88659">
    <property type="entry name" value="Sigma3 and sigma4 domains of RNA polymerase sigma factors"/>
    <property type="match status" value="1"/>
</dbReference>
<evidence type="ECO:0000256" key="3">
    <source>
        <dbReference type="ARBA" id="ARBA00023082"/>
    </source>
</evidence>
<sequence>MPAPREATPDEALLIERLLARDEQALRLLHARYAKSLLAVVLRLVRDEALAQDVLQEAWLKVWLSFASYDAERGRLFTWLARVCSNHAVDVLRSPRYRFHRQNRSLEGAGAEWVPAPASFQPEHIGVRELAGQLKPRQREVIDLLYFGGCTQVEAAEELGIPLSTVKTRARAALQVLSALAHDGRPVRPHLRA</sequence>
<dbReference type="CDD" id="cd06171">
    <property type="entry name" value="Sigma70_r4"/>
    <property type="match status" value="1"/>
</dbReference>
<evidence type="ECO:0000313" key="7">
    <source>
        <dbReference type="EMBL" id="GAA4054215.1"/>
    </source>
</evidence>
<dbReference type="InterPro" id="IPR013324">
    <property type="entry name" value="RNA_pol_sigma_r3/r4-like"/>
</dbReference>
<dbReference type="SUPFAM" id="SSF88946">
    <property type="entry name" value="Sigma2 domain of RNA polymerase sigma factors"/>
    <property type="match status" value="1"/>
</dbReference>
<reference evidence="8" key="1">
    <citation type="journal article" date="2019" name="Int. J. Syst. Evol. Microbiol.">
        <title>The Global Catalogue of Microorganisms (GCM) 10K type strain sequencing project: providing services to taxonomists for standard genome sequencing and annotation.</title>
        <authorList>
            <consortium name="The Broad Institute Genomics Platform"/>
            <consortium name="The Broad Institute Genome Sequencing Center for Infectious Disease"/>
            <person name="Wu L."/>
            <person name="Ma J."/>
        </authorList>
    </citation>
    <scope>NUCLEOTIDE SEQUENCE [LARGE SCALE GENOMIC DNA]</scope>
    <source>
        <strain evidence="8">JCM 17225</strain>
    </source>
</reference>
<keyword evidence="8" id="KW-1185">Reference proteome</keyword>
<dbReference type="EMBL" id="BAABDK010000035">
    <property type="protein sequence ID" value="GAA4054215.1"/>
    <property type="molecule type" value="Genomic_DNA"/>
</dbReference>
<keyword evidence="4" id="KW-0804">Transcription</keyword>
<accession>A0ABP7UW95</accession>
<keyword evidence="3" id="KW-0731">Sigma factor</keyword>
<dbReference type="Gene3D" id="1.10.10.10">
    <property type="entry name" value="Winged helix-like DNA-binding domain superfamily/Winged helix DNA-binding domain"/>
    <property type="match status" value="1"/>
</dbReference>
<name>A0ABP7UW95_9BACT</name>
<gene>
    <name evidence="7" type="ORF">GCM10022409_46580</name>
</gene>
<keyword evidence="2" id="KW-0805">Transcription regulation</keyword>
<feature type="domain" description="RNA polymerase sigma factor 70 region 4 type 2" evidence="6">
    <location>
        <begin position="128"/>
        <end position="175"/>
    </location>
</feature>
<organism evidence="7 8">
    <name type="scientific">Hymenobacter glaciei</name>
    <dbReference type="NCBI Taxonomy" id="877209"/>
    <lineage>
        <taxon>Bacteria</taxon>
        <taxon>Pseudomonadati</taxon>
        <taxon>Bacteroidota</taxon>
        <taxon>Cytophagia</taxon>
        <taxon>Cytophagales</taxon>
        <taxon>Hymenobacteraceae</taxon>
        <taxon>Hymenobacter</taxon>
    </lineage>
</organism>
<evidence type="ECO:0000313" key="8">
    <source>
        <dbReference type="Proteomes" id="UP001501469"/>
    </source>
</evidence>
<dbReference type="PANTHER" id="PTHR43133">
    <property type="entry name" value="RNA POLYMERASE ECF-TYPE SIGMA FACTO"/>
    <property type="match status" value="1"/>
</dbReference>
<dbReference type="NCBIfam" id="TIGR02937">
    <property type="entry name" value="sigma70-ECF"/>
    <property type="match status" value="1"/>
</dbReference>
<dbReference type="Pfam" id="PF08281">
    <property type="entry name" value="Sigma70_r4_2"/>
    <property type="match status" value="1"/>
</dbReference>
<dbReference type="InterPro" id="IPR007627">
    <property type="entry name" value="RNA_pol_sigma70_r2"/>
</dbReference>
<proteinExistence type="inferred from homology"/>